<evidence type="ECO:0000313" key="2">
    <source>
        <dbReference type="EMBL" id="KLK93288.1"/>
    </source>
</evidence>
<reference evidence="2 3" key="1">
    <citation type="submission" date="2015-05" db="EMBL/GenBank/DDBJ databases">
        <title>Draft genome sequence of Microvirga vignae strain BR3299, a novel nitrogen fixing bacteria isolated from Brazil semi-aired region.</title>
        <authorList>
            <person name="Zilli J.E."/>
            <person name="Passos S.R."/>
            <person name="Leite J."/>
            <person name="Baldani J.I."/>
            <person name="Xavier G.R."/>
            <person name="Rumjaneck N.G."/>
            <person name="Simoes-Araujo J.L."/>
        </authorList>
    </citation>
    <scope>NUCLEOTIDE SEQUENCE [LARGE SCALE GENOMIC DNA]</scope>
    <source>
        <strain evidence="2 3">BR3299</strain>
    </source>
</reference>
<dbReference type="GO" id="GO:0002161">
    <property type="term" value="F:aminoacyl-tRNA deacylase activity"/>
    <property type="evidence" value="ECO:0007669"/>
    <property type="project" value="InterPro"/>
</dbReference>
<dbReference type="AlphaFoldDB" id="A0A0H1RDP4"/>
<dbReference type="OrthoDB" id="9798760at2"/>
<protein>
    <submittedName>
        <fullName evidence="2">Membrane protein</fullName>
    </submittedName>
</protein>
<proteinExistence type="predicted"/>
<dbReference type="PANTHER" id="PTHR30411:SF1">
    <property type="entry name" value="CYTOPLASMIC PROTEIN"/>
    <property type="match status" value="1"/>
</dbReference>
<dbReference type="Gene3D" id="3.90.960.10">
    <property type="entry name" value="YbaK/aminoacyl-tRNA synthetase-associated domain"/>
    <property type="match status" value="1"/>
</dbReference>
<dbReference type="SUPFAM" id="SSF55826">
    <property type="entry name" value="YbaK/ProRS associated domain"/>
    <property type="match status" value="1"/>
</dbReference>
<feature type="domain" description="YbaK/aminoacyl-tRNA synthetase-associated" evidence="1">
    <location>
        <begin position="31"/>
        <end position="149"/>
    </location>
</feature>
<dbReference type="InterPro" id="IPR036754">
    <property type="entry name" value="YbaK/aa-tRNA-synt-asso_dom_sf"/>
</dbReference>
<keyword evidence="3" id="KW-1185">Reference proteome</keyword>
<dbReference type="PANTHER" id="PTHR30411">
    <property type="entry name" value="CYTOPLASMIC PROTEIN"/>
    <property type="match status" value="1"/>
</dbReference>
<sequence>MNAPLPSSSRKVEDFAAKLGSTIHVRDMPQSTRTAEEAAAACECDVAQIVKSLVFQGATSGTPYLLLVSGKNRVDQDGVAHSIGEALSRPDGRTVRAWTGFAIGGIPPFGHDQPMKTFIDPDLLVYDTVWAAAGTPQAVFSVNPKALAKAVEAVTISMS</sequence>
<evidence type="ECO:0000259" key="1">
    <source>
        <dbReference type="Pfam" id="PF04073"/>
    </source>
</evidence>
<dbReference type="EMBL" id="LCYG01000021">
    <property type="protein sequence ID" value="KLK93288.1"/>
    <property type="molecule type" value="Genomic_DNA"/>
</dbReference>
<dbReference type="CDD" id="cd04333">
    <property type="entry name" value="ProX_deacylase"/>
    <property type="match status" value="1"/>
</dbReference>
<dbReference type="RefSeq" id="WP_047188835.1">
    <property type="nucleotide sequence ID" value="NZ_LCYG01000021.1"/>
</dbReference>
<organism evidence="2 3">
    <name type="scientific">Microvirga vignae</name>
    <dbReference type="NCBI Taxonomy" id="1225564"/>
    <lineage>
        <taxon>Bacteria</taxon>
        <taxon>Pseudomonadati</taxon>
        <taxon>Pseudomonadota</taxon>
        <taxon>Alphaproteobacteria</taxon>
        <taxon>Hyphomicrobiales</taxon>
        <taxon>Methylobacteriaceae</taxon>
        <taxon>Microvirga</taxon>
    </lineage>
</organism>
<dbReference type="InterPro" id="IPR007214">
    <property type="entry name" value="YbaK/aa-tRNA-synth-assoc-dom"/>
</dbReference>
<gene>
    <name evidence="2" type="ORF">AA309_09885</name>
</gene>
<evidence type="ECO:0000313" key="3">
    <source>
        <dbReference type="Proteomes" id="UP000035489"/>
    </source>
</evidence>
<dbReference type="Proteomes" id="UP000035489">
    <property type="component" value="Unassembled WGS sequence"/>
</dbReference>
<comment type="caution">
    <text evidence="2">The sequence shown here is derived from an EMBL/GenBank/DDBJ whole genome shotgun (WGS) entry which is preliminary data.</text>
</comment>
<dbReference type="STRING" id="1225564.AA309_09885"/>
<accession>A0A0H1RDP4</accession>
<dbReference type="Pfam" id="PF04073">
    <property type="entry name" value="tRNA_edit"/>
    <property type="match status" value="1"/>
</dbReference>
<dbReference type="PATRIC" id="fig|1225564.3.peg.2618"/>
<name>A0A0H1RDP4_9HYPH</name>